<reference evidence="1" key="1">
    <citation type="submission" date="2023-01" db="EMBL/GenBank/DDBJ databases">
        <title>The genome sequence of Kordiimonadaceae bacterium 6D33.</title>
        <authorList>
            <person name="Liu Y."/>
        </authorList>
    </citation>
    <scope>NUCLEOTIDE SEQUENCE</scope>
    <source>
        <strain evidence="1">6D33</strain>
    </source>
</reference>
<gene>
    <name evidence="1" type="ORF">PH603_01070</name>
</gene>
<proteinExistence type="predicted"/>
<evidence type="ECO:0000313" key="2">
    <source>
        <dbReference type="Proteomes" id="UP001217500"/>
    </source>
</evidence>
<name>A0AAF0BLM7_9PROT</name>
<sequence>MDASGRADSILDLALQAGGHTFVMGEMAPFTPSVALSVTVKSASGGRVQIIENGTETKSVSIDKDDLHTMTFDHVLRADTTWVRANVREADGRLILVGNPIYLAH</sequence>
<evidence type="ECO:0000313" key="1">
    <source>
        <dbReference type="EMBL" id="WCL54347.1"/>
    </source>
</evidence>
<dbReference type="Proteomes" id="UP001217500">
    <property type="component" value="Chromosome"/>
</dbReference>
<dbReference type="RefSeq" id="WP_289504066.1">
    <property type="nucleotide sequence ID" value="NZ_CP116805.1"/>
</dbReference>
<keyword evidence="2" id="KW-1185">Reference proteome</keyword>
<organism evidence="1 2">
    <name type="scientific">Gimibacter soli</name>
    <dbReference type="NCBI Taxonomy" id="3024400"/>
    <lineage>
        <taxon>Bacteria</taxon>
        <taxon>Pseudomonadati</taxon>
        <taxon>Pseudomonadota</taxon>
        <taxon>Alphaproteobacteria</taxon>
        <taxon>Kordiimonadales</taxon>
        <taxon>Temperatibacteraceae</taxon>
        <taxon>Gimibacter</taxon>
    </lineage>
</organism>
<protein>
    <submittedName>
        <fullName evidence="1">Uncharacterized protein</fullName>
    </submittedName>
</protein>
<dbReference type="EMBL" id="CP116805">
    <property type="protein sequence ID" value="WCL54347.1"/>
    <property type="molecule type" value="Genomic_DNA"/>
</dbReference>
<dbReference type="AlphaFoldDB" id="A0AAF0BLM7"/>
<dbReference type="KEGG" id="gso:PH603_01070"/>
<accession>A0AAF0BLM7</accession>